<keyword evidence="4 12" id="KW-0547">Nucleotide-binding</keyword>
<comment type="caution">
    <text evidence="14">The sequence shown here is derived from an EMBL/GenBank/DDBJ whole genome shotgun (WGS) entry which is preliminary data.</text>
</comment>
<dbReference type="InterPro" id="IPR011545">
    <property type="entry name" value="DEAD/DEAH_box_helicase_dom"/>
</dbReference>
<feature type="binding site" evidence="12">
    <location>
        <position position="466"/>
    </location>
    <ligand>
        <name>Zn(2+)</name>
        <dbReference type="ChEBI" id="CHEBI:29105"/>
        <label>2</label>
    </ligand>
</feature>
<dbReference type="GO" id="GO:0005524">
    <property type="term" value="F:ATP binding"/>
    <property type="evidence" value="ECO:0007669"/>
    <property type="project" value="UniProtKB-UniRule"/>
</dbReference>
<dbReference type="Pfam" id="PF00271">
    <property type="entry name" value="Helicase_C"/>
    <property type="match status" value="1"/>
</dbReference>
<keyword evidence="2 12" id="KW-0235">DNA replication</keyword>
<dbReference type="HAMAP" id="MF_00983">
    <property type="entry name" value="PriA"/>
    <property type="match status" value="1"/>
</dbReference>
<feature type="binding site" evidence="12">
    <location>
        <position position="497"/>
    </location>
    <ligand>
        <name>Zn(2+)</name>
        <dbReference type="ChEBI" id="CHEBI:29105"/>
        <label>1</label>
    </ligand>
</feature>
<dbReference type="AlphaFoldDB" id="A0A9D1NMC7"/>
<keyword evidence="5 12" id="KW-0378">Hydrolase</keyword>
<dbReference type="InterPro" id="IPR041236">
    <property type="entry name" value="PriA_C"/>
</dbReference>
<dbReference type="Pfam" id="PF18074">
    <property type="entry name" value="PriA_C"/>
    <property type="match status" value="1"/>
</dbReference>
<comment type="catalytic activity">
    <reaction evidence="11 12">
        <text>ATP + H2O = ADP + phosphate + H(+)</text>
        <dbReference type="Rhea" id="RHEA:13065"/>
        <dbReference type="ChEBI" id="CHEBI:15377"/>
        <dbReference type="ChEBI" id="CHEBI:15378"/>
        <dbReference type="ChEBI" id="CHEBI:30616"/>
        <dbReference type="ChEBI" id="CHEBI:43474"/>
        <dbReference type="ChEBI" id="CHEBI:456216"/>
        <dbReference type="EC" id="5.6.2.4"/>
    </reaction>
</comment>
<evidence type="ECO:0000256" key="6">
    <source>
        <dbReference type="ARBA" id="ARBA00022806"/>
    </source>
</evidence>
<keyword evidence="9 12" id="KW-0238">DNA-binding</keyword>
<dbReference type="InterPro" id="IPR041222">
    <property type="entry name" value="PriA_3primeBD"/>
</dbReference>
<dbReference type="GO" id="GO:0006302">
    <property type="term" value="P:double-strand break repair"/>
    <property type="evidence" value="ECO:0007669"/>
    <property type="project" value="InterPro"/>
</dbReference>
<dbReference type="GO" id="GO:0006270">
    <property type="term" value="P:DNA replication initiation"/>
    <property type="evidence" value="ECO:0007669"/>
    <property type="project" value="TreeGrafter"/>
</dbReference>
<dbReference type="Gene3D" id="3.40.50.300">
    <property type="entry name" value="P-loop containing nucleotide triphosphate hydrolases"/>
    <property type="match status" value="2"/>
</dbReference>
<dbReference type="GO" id="GO:0003677">
    <property type="term" value="F:DNA binding"/>
    <property type="evidence" value="ECO:0007669"/>
    <property type="project" value="UniProtKB-UniRule"/>
</dbReference>
<evidence type="ECO:0000256" key="12">
    <source>
        <dbReference type="HAMAP-Rule" id="MF_00983"/>
    </source>
</evidence>
<feature type="binding site" evidence="12">
    <location>
        <position position="463"/>
    </location>
    <ligand>
        <name>Zn(2+)</name>
        <dbReference type="ChEBI" id="CHEBI:29105"/>
        <label>2</label>
    </ligand>
</feature>
<feature type="domain" description="Helicase ATP-binding" evidence="13">
    <location>
        <begin position="224"/>
        <end position="390"/>
    </location>
</feature>
<dbReference type="SMART" id="SM00490">
    <property type="entry name" value="HELICc"/>
    <property type="match status" value="1"/>
</dbReference>
<dbReference type="GO" id="GO:0016787">
    <property type="term" value="F:hydrolase activity"/>
    <property type="evidence" value="ECO:0007669"/>
    <property type="project" value="UniProtKB-KW"/>
</dbReference>
<evidence type="ECO:0000256" key="7">
    <source>
        <dbReference type="ARBA" id="ARBA00022833"/>
    </source>
</evidence>
<dbReference type="InterPro" id="IPR040498">
    <property type="entry name" value="PriA_CRR"/>
</dbReference>
<name>A0A9D1NMC7_9BACT</name>
<dbReference type="CDD" id="cd18804">
    <property type="entry name" value="SF2_C_priA"/>
    <property type="match status" value="1"/>
</dbReference>
<comment type="subunit">
    <text evidence="12">Component of the replication restart primosome.</text>
</comment>
<reference evidence="14" key="1">
    <citation type="submission" date="2020-10" db="EMBL/GenBank/DDBJ databases">
        <authorList>
            <person name="Gilroy R."/>
        </authorList>
    </citation>
    <scope>NUCLEOTIDE SEQUENCE</scope>
    <source>
        <strain evidence="14">35461</strain>
    </source>
</reference>
<feature type="binding site" evidence="12">
    <location>
        <position position="457"/>
    </location>
    <ligand>
        <name>Zn(2+)</name>
        <dbReference type="ChEBI" id="CHEBI:29105"/>
        <label>1</label>
    </ligand>
</feature>
<dbReference type="SUPFAM" id="SSF52540">
    <property type="entry name" value="P-loop containing nucleoside triphosphate hydrolases"/>
    <property type="match status" value="2"/>
</dbReference>
<evidence type="ECO:0000256" key="8">
    <source>
        <dbReference type="ARBA" id="ARBA00022840"/>
    </source>
</evidence>
<evidence type="ECO:0000259" key="13">
    <source>
        <dbReference type="PROSITE" id="PS51192"/>
    </source>
</evidence>
<dbReference type="Gene3D" id="3.40.1440.60">
    <property type="entry name" value="PriA, 3(prime) DNA-binding domain"/>
    <property type="match status" value="1"/>
</dbReference>
<evidence type="ECO:0000313" key="15">
    <source>
        <dbReference type="Proteomes" id="UP000886845"/>
    </source>
</evidence>
<dbReference type="InterPro" id="IPR005259">
    <property type="entry name" value="PriA"/>
</dbReference>
<evidence type="ECO:0000256" key="3">
    <source>
        <dbReference type="ARBA" id="ARBA00022723"/>
    </source>
</evidence>
<dbReference type="CDD" id="cd17929">
    <property type="entry name" value="DEXHc_priA"/>
    <property type="match status" value="1"/>
</dbReference>
<evidence type="ECO:0000256" key="5">
    <source>
        <dbReference type="ARBA" id="ARBA00022801"/>
    </source>
</evidence>
<dbReference type="FunFam" id="3.40.50.300:FF:000489">
    <property type="entry name" value="Primosome assembly protein PriA"/>
    <property type="match status" value="1"/>
</dbReference>
<dbReference type="GO" id="GO:0008270">
    <property type="term" value="F:zinc ion binding"/>
    <property type="evidence" value="ECO:0007669"/>
    <property type="project" value="UniProtKB-UniRule"/>
</dbReference>
<comment type="similarity">
    <text evidence="12">Belongs to the helicase family. PriA subfamily.</text>
</comment>
<comment type="function">
    <text evidence="12">Initiates the restart of stalled replication forks, which reloads the replicative helicase on sites other than the origin of replication. Recognizes and binds to abandoned replication forks and remodels them to uncover a helicase loading site. Promotes assembly of the primosome at these replication forks.</text>
</comment>
<feature type="binding site" evidence="12">
    <location>
        <position position="494"/>
    </location>
    <ligand>
        <name>Zn(2+)</name>
        <dbReference type="ChEBI" id="CHEBI:29105"/>
        <label>1</label>
    </ligand>
</feature>
<dbReference type="InterPro" id="IPR001650">
    <property type="entry name" value="Helicase_C-like"/>
</dbReference>
<dbReference type="EC" id="5.6.2.4" evidence="12"/>
<keyword evidence="1 12" id="KW-0639">Primosome</keyword>
<dbReference type="Pfam" id="PF18319">
    <property type="entry name" value="Zn_ribbon_PriA"/>
    <property type="match status" value="1"/>
</dbReference>
<dbReference type="GO" id="GO:0006269">
    <property type="term" value="P:DNA replication, synthesis of primer"/>
    <property type="evidence" value="ECO:0007669"/>
    <property type="project" value="UniProtKB-KW"/>
</dbReference>
<evidence type="ECO:0000256" key="4">
    <source>
        <dbReference type="ARBA" id="ARBA00022741"/>
    </source>
</evidence>
<dbReference type="PROSITE" id="PS51192">
    <property type="entry name" value="HELICASE_ATP_BIND_1"/>
    <property type="match status" value="1"/>
</dbReference>
<evidence type="ECO:0000256" key="11">
    <source>
        <dbReference type="ARBA" id="ARBA00048988"/>
    </source>
</evidence>
<feature type="binding site" evidence="12">
    <location>
        <position position="481"/>
    </location>
    <ligand>
        <name>Zn(2+)</name>
        <dbReference type="ChEBI" id="CHEBI:29105"/>
        <label>2</label>
    </ligand>
</feature>
<comment type="catalytic activity">
    <reaction evidence="12">
        <text>Couples ATP hydrolysis with the unwinding of duplex DNA by translocating in the 3'-5' direction.</text>
        <dbReference type="EC" id="5.6.2.4"/>
    </reaction>
</comment>
<reference evidence="14" key="2">
    <citation type="journal article" date="2021" name="PeerJ">
        <title>Extensive microbial diversity within the chicken gut microbiome revealed by metagenomics and culture.</title>
        <authorList>
            <person name="Gilroy R."/>
            <person name="Ravi A."/>
            <person name="Getino M."/>
            <person name="Pursley I."/>
            <person name="Horton D.L."/>
            <person name="Alikhan N.F."/>
            <person name="Baker D."/>
            <person name="Gharbi K."/>
            <person name="Hall N."/>
            <person name="Watson M."/>
            <person name="Adriaenssens E.M."/>
            <person name="Foster-Nyarko E."/>
            <person name="Jarju S."/>
            <person name="Secka A."/>
            <person name="Antonio M."/>
            <person name="Oren A."/>
            <person name="Chaudhuri R.R."/>
            <person name="La Ragione R."/>
            <person name="Hildebrand F."/>
            <person name="Pallen M.J."/>
        </authorList>
    </citation>
    <scope>NUCLEOTIDE SEQUENCE</scope>
    <source>
        <strain evidence="14">35461</strain>
    </source>
</reference>
<dbReference type="Proteomes" id="UP000886845">
    <property type="component" value="Unassembled WGS sequence"/>
</dbReference>
<protein>
    <recommendedName>
        <fullName evidence="12">Replication restart protein PriA</fullName>
    </recommendedName>
    <alternativeName>
        <fullName evidence="12">ATP-dependent DNA helicase PriA</fullName>
        <ecNumber evidence="12">5.6.2.4</ecNumber>
    </alternativeName>
    <alternativeName>
        <fullName evidence="12">DNA 3'-5' helicase PriA</fullName>
    </alternativeName>
</protein>
<gene>
    <name evidence="12 14" type="primary">priA</name>
    <name evidence="14" type="ORF">IAC79_01590</name>
</gene>
<dbReference type="PANTHER" id="PTHR30580">
    <property type="entry name" value="PRIMOSOMAL PROTEIN N"/>
    <property type="match status" value="1"/>
</dbReference>
<dbReference type="InterPro" id="IPR027417">
    <property type="entry name" value="P-loop_NTPase"/>
</dbReference>
<keyword evidence="7 12" id="KW-0862">Zinc</keyword>
<sequence length="746" mass="81762">MDTPMYAQVAIEQVPGRLFTYAVPEGAEVRVGQSVTVPWRRVYHRGYVIALSAECPYVPKAAPEAQGDLFGEAPAPRIKAIERVEDPLPYFSEGTIRLLRWMAEYYDVGFTLALRSALPAPVREGRSQARERYVVAPVLPPPPHLPPLSKRQKALYEDIVRVDGGLLARLCEEFSTTAPTIRRLAKMGYLTCERKEAPRSPLAGRRVLPSKPLPLTASQAEALGVILREERPVLLFGVTGSGKTEVYMQAIAATLEEGRGAIVLVPEISLTPQTVSRFAARFGGQVALLHSALSDGERHDEWHRIRRGQARVVVGPRSAVFAPVRRLGLIIVDEEHDTGYKQDESPRYSARDVAVMRAHIEHARCVLGSATPSLESWRNATELGKYALARMPDRVGGAELPSVTLIDLREAGKPGEPSPIFSEPLIDALKGCLARGEQAILFLNRRGYAPTYQCAACGEPITCEHCAAKLTYHAKDDTLRCHLCGRWRRPPAKCPTCGAPLFRPLGVGTQRVEQALGKILPQARVIRMDADSTGRRHSHDELLSAFRAKEADILLGTQMIAKGLDFPNVTLVGILSADRSLNIAYDFRAAERTFQLIAQVSGRAGRGVLPGQVFVQTFQPEHPAIRAACACDYERFAADELALRRAQGLPPFSRLACLTLTGPDPAALERAAGEAARALARTPGLETLPPMPAPLERKDDLWRWQLLIKAPSSLRIARACHALRPPDARTEGPVKALLDIDAVFLA</sequence>
<evidence type="ECO:0000256" key="1">
    <source>
        <dbReference type="ARBA" id="ARBA00022515"/>
    </source>
</evidence>
<keyword evidence="8 12" id="KW-0067">ATP-binding</keyword>
<accession>A0A9D1NMC7</accession>
<feature type="binding site" evidence="12">
    <location>
        <position position="454"/>
    </location>
    <ligand>
        <name>Zn(2+)</name>
        <dbReference type="ChEBI" id="CHEBI:29105"/>
        <label>1</label>
    </ligand>
</feature>
<evidence type="ECO:0000256" key="2">
    <source>
        <dbReference type="ARBA" id="ARBA00022705"/>
    </source>
</evidence>
<evidence type="ECO:0000256" key="9">
    <source>
        <dbReference type="ARBA" id="ARBA00023125"/>
    </source>
</evidence>
<proteinExistence type="inferred from homology"/>
<organism evidence="14 15">
    <name type="scientific">Candidatus Spyradenecus faecavium</name>
    <dbReference type="NCBI Taxonomy" id="2840947"/>
    <lineage>
        <taxon>Bacteria</taxon>
        <taxon>Pseudomonadati</taxon>
        <taxon>Lentisphaerota</taxon>
        <taxon>Lentisphaeria</taxon>
        <taxon>Lentisphaerales</taxon>
        <taxon>Lentisphaeraceae</taxon>
        <taxon>Lentisphaeraceae incertae sedis</taxon>
        <taxon>Candidatus Spyradenecus</taxon>
    </lineage>
</organism>
<comment type="cofactor">
    <cofactor evidence="12">
        <name>Zn(2+)</name>
        <dbReference type="ChEBI" id="CHEBI:29105"/>
    </cofactor>
    <text evidence="12">Binds 2 zinc ions per subunit.</text>
</comment>
<dbReference type="GO" id="GO:0006310">
    <property type="term" value="P:DNA recombination"/>
    <property type="evidence" value="ECO:0007669"/>
    <property type="project" value="InterPro"/>
</dbReference>
<dbReference type="EMBL" id="DVOR01000053">
    <property type="protein sequence ID" value="HIV08793.1"/>
    <property type="molecule type" value="Genomic_DNA"/>
</dbReference>
<dbReference type="InterPro" id="IPR014001">
    <property type="entry name" value="Helicase_ATP-bd"/>
</dbReference>
<feature type="binding site" evidence="12">
    <location>
        <position position="484"/>
    </location>
    <ligand>
        <name>Zn(2+)</name>
        <dbReference type="ChEBI" id="CHEBI:29105"/>
        <label>2</label>
    </ligand>
</feature>
<dbReference type="Pfam" id="PF00270">
    <property type="entry name" value="DEAD"/>
    <property type="match status" value="1"/>
</dbReference>
<dbReference type="NCBIfam" id="TIGR00595">
    <property type="entry name" value="priA"/>
    <property type="match status" value="1"/>
</dbReference>
<dbReference type="Pfam" id="PF17764">
    <property type="entry name" value="PriA_3primeBD"/>
    <property type="match status" value="1"/>
</dbReference>
<dbReference type="PANTHER" id="PTHR30580:SF0">
    <property type="entry name" value="PRIMOSOMAL PROTEIN N"/>
    <property type="match status" value="1"/>
</dbReference>
<dbReference type="InterPro" id="IPR042115">
    <property type="entry name" value="PriA_3primeBD_sf"/>
</dbReference>
<keyword evidence="10 12" id="KW-0413">Isomerase</keyword>
<keyword evidence="6 12" id="KW-0347">Helicase</keyword>
<dbReference type="GO" id="GO:0043138">
    <property type="term" value="F:3'-5' DNA helicase activity"/>
    <property type="evidence" value="ECO:0007669"/>
    <property type="project" value="UniProtKB-EC"/>
</dbReference>
<dbReference type="GO" id="GO:1990077">
    <property type="term" value="C:primosome complex"/>
    <property type="evidence" value="ECO:0007669"/>
    <property type="project" value="UniProtKB-UniRule"/>
</dbReference>
<evidence type="ECO:0000313" key="14">
    <source>
        <dbReference type="EMBL" id="HIV08793.1"/>
    </source>
</evidence>
<evidence type="ECO:0000256" key="10">
    <source>
        <dbReference type="ARBA" id="ARBA00023235"/>
    </source>
</evidence>
<keyword evidence="3 12" id="KW-0479">Metal-binding</keyword>
<dbReference type="SMART" id="SM00487">
    <property type="entry name" value="DEXDc"/>
    <property type="match status" value="1"/>
</dbReference>